<protein>
    <submittedName>
        <fullName evidence="1">Uncharacterized protein</fullName>
    </submittedName>
</protein>
<dbReference type="OMA" id="YLPYCIQ"/>
<evidence type="ECO:0000313" key="2">
    <source>
        <dbReference type="Proteomes" id="UP000054561"/>
    </source>
</evidence>
<dbReference type="OrthoDB" id="368870at2759"/>
<dbReference type="AlphaFoldDB" id="A0A0D9QSK6"/>
<dbReference type="RefSeq" id="XP_012334729.1">
    <property type="nucleotide sequence ID" value="XM_012479306.1"/>
</dbReference>
<sequence>MNCGDGKRGRVGYGVVGVDKVLSTGGMHTKDIMSEEVLRKMNLFSEEFNMASILEELQRNYNDRKHLLSEVNHDVLSTHKRREGLSKYEANLLHKQTHIILYMRDNYQKLNNVSYVKYHLPYCVQPKTNNTDMCASKNGLQKNAKKKNILRELNVRKKIAEYKVDHFVRKYTGKIKGSNIMHTQLAQLYEQKSAVEIFVKSQRGDNNNFDLIIGHIVFFDYRANVLLENAVLLAASGERRCPWMFIQLKQTQKKRENLNSAKWMHNSIILRIMSSRHQMGTMHT</sequence>
<organism evidence="1 2">
    <name type="scientific">Plasmodium fragile</name>
    <dbReference type="NCBI Taxonomy" id="5857"/>
    <lineage>
        <taxon>Eukaryota</taxon>
        <taxon>Sar</taxon>
        <taxon>Alveolata</taxon>
        <taxon>Apicomplexa</taxon>
        <taxon>Aconoidasida</taxon>
        <taxon>Haemosporida</taxon>
        <taxon>Plasmodiidae</taxon>
        <taxon>Plasmodium</taxon>
        <taxon>Plasmodium (Plasmodium)</taxon>
    </lineage>
</organism>
<gene>
    <name evidence="1" type="ORF">AK88_01671</name>
</gene>
<dbReference type="GeneID" id="24266985"/>
<evidence type="ECO:0000313" key="1">
    <source>
        <dbReference type="EMBL" id="KJP88591.1"/>
    </source>
</evidence>
<dbReference type="VEuPathDB" id="PlasmoDB:AK88_01671"/>
<keyword evidence="2" id="KW-1185">Reference proteome</keyword>
<accession>A0A0D9QSK6</accession>
<reference evidence="1 2" key="1">
    <citation type="submission" date="2014-03" db="EMBL/GenBank/DDBJ databases">
        <title>The Genome Sequence of Plasmodium fragile nilgiri.</title>
        <authorList>
            <consortium name="The Broad Institute Genomics Platform"/>
            <consortium name="The Broad Institute Genome Sequencing Center for Infectious Disease"/>
            <person name="Neafsey D."/>
            <person name="Duraisingh M."/>
            <person name="Young S.K."/>
            <person name="Zeng Q."/>
            <person name="Gargeya S."/>
            <person name="Abouelleil A."/>
            <person name="Alvarado L."/>
            <person name="Chapman S.B."/>
            <person name="Gainer-Dewar J."/>
            <person name="Goldberg J."/>
            <person name="Griggs A."/>
            <person name="Gujja S."/>
            <person name="Hansen M."/>
            <person name="Howarth C."/>
            <person name="Imamovic A."/>
            <person name="Larimer J."/>
            <person name="Pearson M."/>
            <person name="Poon T.W."/>
            <person name="Priest M."/>
            <person name="Roberts A."/>
            <person name="Saif S."/>
            <person name="Shea T."/>
            <person name="Sykes S."/>
            <person name="Wortman J."/>
            <person name="Nusbaum C."/>
            <person name="Birren B."/>
        </authorList>
    </citation>
    <scope>NUCLEOTIDE SEQUENCE [LARGE SCALE GENOMIC DNA]</scope>
    <source>
        <strain evidence="2">nilgiri</strain>
    </source>
</reference>
<dbReference type="EMBL" id="KQ001659">
    <property type="protein sequence ID" value="KJP88591.1"/>
    <property type="molecule type" value="Genomic_DNA"/>
</dbReference>
<proteinExistence type="predicted"/>
<dbReference type="Proteomes" id="UP000054561">
    <property type="component" value="Unassembled WGS sequence"/>
</dbReference>
<name>A0A0D9QSK6_PLAFR</name>